<evidence type="ECO:0000256" key="13">
    <source>
        <dbReference type="ARBA" id="ARBA00023204"/>
    </source>
</evidence>
<organism evidence="20">
    <name type="scientific">Uncultured Desulfatiglans sp</name>
    <dbReference type="NCBI Taxonomy" id="1748965"/>
    <lineage>
        <taxon>Bacteria</taxon>
        <taxon>Pseudomonadati</taxon>
        <taxon>Thermodesulfobacteriota</taxon>
        <taxon>Desulfobacteria</taxon>
        <taxon>Desulfatiglandales</taxon>
        <taxon>Desulfatiglandaceae</taxon>
        <taxon>Desulfatiglans</taxon>
        <taxon>environmental samples</taxon>
    </lineage>
</organism>
<dbReference type="SMART" id="SM00474">
    <property type="entry name" value="35EXOc"/>
    <property type="match status" value="1"/>
</dbReference>
<dbReference type="InterPro" id="IPR002562">
    <property type="entry name" value="3'-5'_exonuclease_dom"/>
</dbReference>
<name>A0A653A345_UNCDX</name>
<keyword evidence="10" id="KW-0269">Exonuclease</keyword>
<dbReference type="PANTHER" id="PTHR10133">
    <property type="entry name" value="DNA POLYMERASE I"/>
    <property type="match status" value="1"/>
</dbReference>
<dbReference type="CDD" id="cd06139">
    <property type="entry name" value="DNA_polA_I_Ecoli_like_exo"/>
    <property type="match status" value="1"/>
</dbReference>
<keyword evidence="8 16" id="KW-0227">DNA damage</keyword>
<dbReference type="InterPro" id="IPR008918">
    <property type="entry name" value="HhH2"/>
</dbReference>
<dbReference type="GO" id="GO:0006261">
    <property type="term" value="P:DNA-templated DNA replication"/>
    <property type="evidence" value="ECO:0007669"/>
    <property type="project" value="UniProtKB-UniRule"/>
</dbReference>
<dbReference type="PANTHER" id="PTHR10133:SF27">
    <property type="entry name" value="DNA POLYMERASE NU"/>
    <property type="match status" value="1"/>
</dbReference>
<dbReference type="Gene3D" id="3.40.50.1010">
    <property type="entry name" value="5'-nuclease"/>
    <property type="match status" value="1"/>
</dbReference>
<evidence type="ECO:0000256" key="3">
    <source>
        <dbReference type="ARBA" id="ARBA00020311"/>
    </source>
</evidence>
<evidence type="ECO:0000259" key="19">
    <source>
        <dbReference type="SMART" id="SM00482"/>
    </source>
</evidence>
<dbReference type="InterPro" id="IPR001098">
    <property type="entry name" value="DNA-dir_DNA_pol_A_palm_dom"/>
</dbReference>
<dbReference type="CDD" id="cd08637">
    <property type="entry name" value="DNA_pol_A_pol_I_C"/>
    <property type="match status" value="1"/>
</dbReference>
<dbReference type="InterPro" id="IPR036397">
    <property type="entry name" value="RNaseH_sf"/>
</dbReference>
<evidence type="ECO:0000256" key="14">
    <source>
        <dbReference type="ARBA" id="ARBA00049244"/>
    </source>
</evidence>
<dbReference type="PRINTS" id="PR00868">
    <property type="entry name" value="DNAPOLI"/>
</dbReference>
<sequence>MPDRLVTVYLVDGSSYLHRAYHAIRNLSNSKGFPTNAVFGFTKMLLKLLAERNPERLAVVFDAKGPNFRHAIYAAYKENRPPMAEDLVVQVPVLKEIVRLLSVQMVEKEGYEADDLIGTYARLLEEKGCNVVIVSGDKDFRQLISPCISLWDPSKDVVTNYEGLKRTYGFEPGRFVDVMGLSGDSTDNIPGVPGIGEKTAVELIRAFGSFEGVFQNLGQIKKQKLRENLEKYREQAYLSRRLVAIERFADTGEAPMDLRIGEPDRERLAQVFRELEFHALWEQFMPRLAEKDVPLRLCLTKSGWQMLKDSVRAAESMALVVLTSESDPLQSPIAGIALFTPDEGFSYVPLNHNKDAGDSPRLSWEEIEKDLAQLLEDESLGVTGHDLKVTAEVFALKGLKLRRLEFDTMLAAYVVNPGLKRYDLRALAQYYLNLPMTAEEELLGKGRNAQSFSEIPLEKASRYSCERLQVILSLKKDLSERLAEHRNEDLFRQIEMRLIPVLVDMELHGVKLDQAVFRNLSKDYAGRMAQIEKEIFAEAGMEFNIQSSQQLGFVLFEKLQLPVQRKTNKTKHYSTDVHVLRRLAGGASRIPELVLEYRTLSKLKSTYLDALLKMVNPATGRIHTSFNQAVTATGRLSSSNPNLQNIPARGDTGREIRRGFVAEEGLRLVSADYSQVELRVFAHYSGDQAFLDAFHSGEDIHRRTASELMGVQPDAVTPDMRRIAKTINFGIIYGMGPRKLSEQLEIDVTTAKHYIERYYSRYSGVVQYREEMISKARRDGFVTTLFNRRRYLPDIDHKNPMIRAEAERMAVNTPIQGTAADLIKMAMIRIHERLGPDRPVCRMLLQVHDELLFEVVSEETERLMPMIRREMEDVYPLKVPLLVDIREGANWDEVH</sequence>
<dbReference type="GO" id="GO:0003677">
    <property type="term" value="F:DNA binding"/>
    <property type="evidence" value="ECO:0007669"/>
    <property type="project" value="UniProtKB-UniRule"/>
</dbReference>
<evidence type="ECO:0000256" key="5">
    <source>
        <dbReference type="ARBA" id="ARBA00022695"/>
    </source>
</evidence>
<keyword evidence="12 16" id="KW-0238">DNA-binding</keyword>
<evidence type="ECO:0000259" key="17">
    <source>
        <dbReference type="SMART" id="SM00474"/>
    </source>
</evidence>
<evidence type="ECO:0000256" key="11">
    <source>
        <dbReference type="ARBA" id="ARBA00022932"/>
    </source>
</evidence>
<comment type="similarity">
    <text evidence="1 16">Belongs to the DNA polymerase type-A family.</text>
</comment>
<evidence type="ECO:0000256" key="1">
    <source>
        <dbReference type="ARBA" id="ARBA00007705"/>
    </source>
</evidence>
<evidence type="ECO:0000313" key="20">
    <source>
        <dbReference type="EMBL" id="VBB42424.1"/>
    </source>
</evidence>
<dbReference type="Pfam" id="PF22619">
    <property type="entry name" value="DNA_polI_exo1"/>
    <property type="match status" value="1"/>
</dbReference>
<evidence type="ECO:0000256" key="16">
    <source>
        <dbReference type="RuleBase" id="RU004460"/>
    </source>
</evidence>
<comment type="catalytic activity">
    <reaction evidence="14 16">
        <text>DNA(n) + a 2'-deoxyribonucleoside 5'-triphosphate = DNA(n+1) + diphosphate</text>
        <dbReference type="Rhea" id="RHEA:22508"/>
        <dbReference type="Rhea" id="RHEA-COMP:17339"/>
        <dbReference type="Rhea" id="RHEA-COMP:17340"/>
        <dbReference type="ChEBI" id="CHEBI:33019"/>
        <dbReference type="ChEBI" id="CHEBI:61560"/>
        <dbReference type="ChEBI" id="CHEBI:173112"/>
        <dbReference type="EC" id="2.7.7.7"/>
    </reaction>
</comment>
<dbReference type="InterPro" id="IPR054690">
    <property type="entry name" value="DNA_polI_exonuclease"/>
</dbReference>
<dbReference type="GO" id="GO:0008408">
    <property type="term" value="F:3'-5' exonuclease activity"/>
    <property type="evidence" value="ECO:0007669"/>
    <property type="project" value="InterPro"/>
</dbReference>
<keyword evidence="6 16" id="KW-0235">DNA replication</keyword>
<dbReference type="NCBIfam" id="NF004397">
    <property type="entry name" value="PRK05755.1"/>
    <property type="match status" value="1"/>
</dbReference>
<feature type="domain" description="3'-5' exonuclease" evidence="17">
    <location>
        <begin position="295"/>
        <end position="483"/>
    </location>
</feature>
<dbReference type="InterPro" id="IPR002421">
    <property type="entry name" value="5-3_exonuclease"/>
</dbReference>
<keyword evidence="9" id="KW-0378">Hydrolase</keyword>
<evidence type="ECO:0000256" key="6">
    <source>
        <dbReference type="ARBA" id="ARBA00022705"/>
    </source>
</evidence>
<dbReference type="SUPFAM" id="SSF88723">
    <property type="entry name" value="PIN domain-like"/>
    <property type="match status" value="1"/>
</dbReference>
<dbReference type="FunFam" id="1.10.150.20:FF:000002">
    <property type="entry name" value="DNA polymerase I"/>
    <property type="match status" value="1"/>
</dbReference>
<gene>
    <name evidence="16 20" type="primary">polA</name>
    <name evidence="20" type="ORF">TRIP_B200564</name>
</gene>
<dbReference type="InterPro" id="IPR002298">
    <property type="entry name" value="DNA_polymerase_A"/>
</dbReference>
<protein>
    <recommendedName>
        <fullName evidence="3 15">DNA polymerase I</fullName>
        <ecNumber evidence="2 15">2.7.7.7</ecNumber>
    </recommendedName>
</protein>
<keyword evidence="11 16" id="KW-0239">DNA-directed DNA polymerase</keyword>
<reference evidence="20" key="1">
    <citation type="submission" date="2018-07" db="EMBL/GenBank/DDBJ databases">
        <authorList>
            <consortium name="Genoscope - CEA"/>
            <person name="William W."/>
        </authorList>
    </citation>
    <scope>NUCLEOTIDE SEQUENCE</scope>
    <source>
        <strain evidence="20">IK1</strain>
    </source>
</reference>
<dbReference type="SMART" id="SM00475">
    <property type="entry name" value="53EXOc"/>
    <property type="match status" value="1"/>
</dbReference>
<evidence type="ECO:0000256" key="10">
    <source>
        <dbReference type="ARBA" id="ARBA00022839"/>
    </source>
</evidence>
<accession>A0A653A345</accession>
<dbReference type="Pfam" id="PF01367">
    <property type="entry name" value="5_3_exonuc"/>
    <property type="match status" value="1"/>
</dbReference>
<dbReference type="EMBL" id="UPXX01000013">
    <property type="protein sequence ID" value="VBB42424.1"/>
    <property type="molecule type" value="Genomic_DNA"/>
</dbReference>
<dbReference type="InterPro" id="IPR020046">
    <property type="entry name" value="5-3_exonucl_a-hlix_arch_N"/>
</dbReference>
<evidence type="ECO:0000256" key="4">
    <source>
        <dbReference type="ARBA" id="ARBA00022679"/>
    </source>
</evidence>
<keyword evidence="5 16" id="KW-0548">Nucleotidyltransferase</keyword>
<dbReference type="SMART" id="SM00279">
    <property type="entry name" value="HhH2"/>
    <property type="match status" value="1"/>
</dbReference>
<dbReference type="InterPro" id="IPR020045">
    <property type="entry name" value="DNA_polI_H3TH"/>
</dbReference>
<dbReference type="Gene3D" id="1.20.1060.10">
    <property type="entry name" value="Taq DNA Polymerase, Chain T, domain 4"/>
    <property type="match status" value="1"/>
</dbReference>
<dbReference type="SMART" id="SM00482">
    <property type="entry name" value="POLAc"/>
    <property type="match status" value="1"/>
</dbReference>
<dbReference type="AlphaFoldDB" id="A0A653A345"/>
<evidence type="ECO:0000256" key="12">
    <source>
        <dbReference type="ARBA" id="ARBA00023125"/>
    </source>
</evidence>
<proteinExistence type="inferred from homology"/>
<dbReference type="CDD" id="cd09898">
    <property type="entry name" value="H3TH_53EXO"/>
    <property type="match status" value="1"/>
</dbReference>
<dbReference type="Gene3D" id="3.30.420.10">
    <property type="entry name" value="Ribonuclease H-like superfamily/Ribonuclease H"/>
    <property type="match status" value="1"/>
</dbReference>
<dbReference type="EC" id="2.7.7.7" evidence="2 15"/>
<evidence type="ECO:0000259" key="18">
    <source>
        <dbReference type="SMART" id="SM00475"/>
    </source>
</evidence>
<evidence type="ECO:0000256" key="15">
    <source>
        <dbReference type="NCBIfam" id="TIGR00593"/>
    </source>
</evidence>
<dbReference type="GO" id="GO:0008409">
    <property type="term" value="F:5'-3' exonuclease activity"/>
    <property type="evidence" value="ECO:0007669"/>
    <property type="project" value="InterPro"/>
</dbReference>
<dbReference type="Gene3D" id="1.10.150.20">
    <property type="entry name" value="5' to 3' exonuclease, C-terminal subdomain"/>
    <property type="match status" value="2"/>
</dbReference>
<dbReference type="InterPro" id="IPR012337">
    <property type="entry name" value="RNaseH-like_sf"/>
</dbReference>
<evidence type="ECO:0000256" key="8">
    <source>
        <dbReference type="ARBA" id="ARBA00022763"/>
    </source>
</evidence>
<keyword evidence="13 16" id="KW-0234">DNA repair</keyword>
<keyword evidence="4 16" id="KW-0808">Transferase</keyword>
<evidence type="ECO:0000256" key="2">
    <source>
        <dbReference type="ARBA" id="ARBA00012417"/>
    </source>
</evidence>
<dbReference type="PROSITE" id="PS00447">
    <property type="entry name" value="DNA_POLYMERASE_A"/>
    <property type="match status" value="1"/>
</dbReference>
<dbReference type="CDD" id="cd09859">
    <property type="entry name" value="PIN_53EXO"/>
    <property type="match status" value="1"/>
</dbReference>
<dbReference type="InterPro" id="IPR036279">
    <property type="entry name" value="5-3_exonuclease_C_sf"/>
</dbReference>
<dbReference type="Pfam" id="PF02739">
    <property type="entry name" value="5_3_exonuc_N"/>
    <property type="match status" value="1"/>
</dbReference>
<dbReference type="FunFam" id="1.20.1060.10:FF:000001">
    <property type="entry name" value="DNA polymerase I"/>
    <property type="match status" value="1"/>
</dbReference>
<evidence type="ECO:0000256" key="7">
    <source>
        <dbReference type="ARBA" id="ARBA00022722"/>
    </source>
</evidence>
<dbReference type="InterPro" id="IPR043502">
    <property type="entry name" value="DNA/RNA_pol_sf"/>
</dbReference>
<dbReference type="InterPro" id="IPR029060">
    <property type="entry name" value="PIN-like_dom_sf"/>
</dbReference>
<dbReference type="SUPFAM" id="SSF53098">
    <property type="entry name" value="Ribonuclease H-like"/>
    <property type="match status" value="1"/>
</dbReference>
<evidence type="ECO:0000256" key="9">
    <source>
        <dbReference type="ARBA" id="ARBA00022801"/>
    </source>
</evidence>
<dbReference type="InterPro" id="IPR019760">
    <property type="entry name" value="DNA-dir_DNA_pol_A_CS"/>
</dbReference>
<feature type="domain" description="5'-3' exonuclease" evidence="18">
    <location>
        <begin position="3"/>
        <end position="261"/>
    </location>
</feature>
<dbReference type="SUPFAM" id="SSF47807">
    <property type="entry name" value="5' to 3' exonuclease, C-terminal subdomain"/>
    <property type="match status" value="1"/>
</dbReference>
<dbReference type="Gene3D" id="3.30.70.370">
    <property type="match status" value="1"/>
</dbReference>
<feature type="domain" description="DNA-directed DNA polymerase family A palm" evidence="19">
    <location>
        <begin position="653"/>
        <end position="859"/>
    </location>
</feature>
<keyword evidence="7" id="KW-0540">Nuclease</keyword>
<dbReference type="Pfam" id="PF00476">
    <property type="entry name" value="DNA_pol_A"/>
    <property type="match status" value="1"/>
</dbReference>
<dbReference type="NCBIfam" id="TIGR00593">
    <property type="entry name" value="pola"/>
    <property type="match status" value="1"/>
</dbReference>
<dbReference type="GO" id="GO:0003887">
    <property type="term" value="F:DNA-directed DNA polymerase activity"/>
    <property type="evidence" value="ECO:0007669"/>
    <property type="project" value="UniProtKB-UniRule"/>
</dbReference>
<dbReference type="InterPro" id="IPR018320">
    <property type="entry name" value="DNA_polymerase_1"/>
</dbReference>
<dbReference type="GO" id="GO:0006302">
    <property type="term" value="P:double-strand break repair"/>
    <property type="evidence" value="ECO:0007669"/>
    <property type="project" value="TreeGrafter"/>
</dbReference>
<dbReference type="SUPFAM" id="SSF56672">
    <property type="entry name" value="DNA/RNA polymerases"/>
    <property type="match status" value="1"/>
</dbReference>
<dbReference type="FunFam" id="1.10.150.20:FF:000003">
    <property type="entry name" value="DNA polymerase I"/>
    <property type="match status" value="1"/>
</dbReference>